<keyword evidence="1" id="KW-1133">Transmembrane helix</keyword>
<keyword evidence="1" id="KW-0472">Membrane</keyword>
<dbReference type="AlphaFoldDB" id="A0A2G9TW83"/>
<organism evidence="2 3">
    <name type="scientific">Teladorsagia circumcincta</name>
    <name type="common">Brown stomach worm</name>
    <name type="synonym">Ostertagia circumcincta</name>
    <dbReference type="NCBI Taxonomy" id="45464"/>
    <lineage>
        <taxon>Eukaryota</taxon>
        <taxon>Metazoa</taxon>
        <taxon>Ecdysozoa</taxon>
        <taxon>Nematoda</taxon>
        <taxon>Chromadorea</taxon>
        <taxon>Rhabditida</taxon>
        <taxon>Rhabditina</taxon>
        <taxon>Rhabditomorpha</taxon>
        <taxon>Strongyloidea</taxon>
        <taxon>Trichostrongylidae</taxon>
        <taxon>Teladorsagia</taxon>
    </lineage>
</organism>
<feature type="transmembrane region" description="Helical" evidence="1">
    <location>
        <begin position="99"/>
        <end position="123"/>
    </location>
</feature>
<reference evidence="2 3" key="1">
    <citation type="submission" date="2015-09" db="EMBL/GenBank/DDBJ databases">
        <title>Draft genome of the parasitic nematode Teladorsagia circumcincta isolate WARC Sus (inbred).</title>
        <authorList>
            <person name="Mitreva M."/>
        </authorList>
    </citation>
    <scope>NUCLEOTIDE SEQUENCE [LARGE SCALE GENOMIC DNA]</scope>
    <source>
        <strain evidence="2 3">S</strain>
    </source>
</reference>
<evidence type="ECO:0000313" key="3">
    <source>
        <dbReference type="Proteomes" id="UP000230423"/>
    </source>
</evidence>
<keyword evidence="3" id="KW-1185">Reference proteome</keyword>
<protein>
    <submittedName>
        <fullName evidence="2">Uncharacterized protein</fullName>
    </submittedName>
</protein>
<dbReference type="OrthoDB" id="5829307at2759"/>
<evidence type="ECO:0000313" key="2">
    <source>
        <dbReference type="EMBL" id="PIO62197.1"/>
    </source>
</evidence>
<accession>A0A2G9TW83</accession>
<name>A0A2G9TW83_TELCI</name>
<dbReference type="Pfam" id="PF10326">
    <property type="entry name" value="7TM_GPCR_Str"/>
    <property type="match status" value="1"/>
</dbReference>
<dbReference type="InterPro" id="IPR019428">
    <property type="entry name" value="7TM_GPCR_serpentine_rcpt_Str"/>
</dbReference>
<keyword evidence="1" id="KW-0812">Transmembrane</keyword>
<proteinExistence type="predicted"/>
<dbReference type="Proteomes" id="UP000230423">
    <property type="component" value="Unassembled WGS sequence"/>
</dbReference>
<evidence type="ECO:0000256" key="1">
    <source>
        <dbReference type="SAM" id="Phobius"/>
    </source>
</evidence>
<feature type="non-terminal residue" evidence="2">
    <location>
        <position position="150"/>
    </location>
</feature>
<dbReference type="EMBL" id="KZ352427">
    <property type="protein sequence ID" value="PIO62197.1"/>
    <property type="molecule type" value="Genomic_DNA"/>
</dbReference>
<gene>
    <name evidence="2" type="ORF">TELCIR_16256</name>
</gene>
<sequence>MANRVYPLKEDASRMTVSKVKLVKSRLIYIYESPKWSMIIGSITSAILFNWLAMLYFTCYPTPLIIEYTRKYVLKNYEIDPNEKAFFGLSMKFISTAEYILLIETFVDLLILGTIVSFCSWSIDHCLRVNAMSAQTKKMHRQMLIMLILQ</sequence>
<feature type="transmembrane region" description="Helical" evidence="1">
    <location>
        <begin position="36"/>
        <end position="57"/>
    </location>
</feature>